<gene>
    <name evidence="2" type="ORF">KHLLAP_LOCUS4717</name>
</gene>
<comment type="caution">
    <text evidence="2">The sequence shown here is derived from an EMBL/GenBank/DDBJ whole genome shotgun (WGS) entry which is preliminary data.</text>
</comment>
<feature type="region of interest" description="Disordered" evidence="1">
    <location>
        <begin position="130"/>
        <end position="154"/>
    </location>
</feature>
<feature type="region of interest" description="Disordered" evidence="1">
    <location>
        <begin position="309"/>
        <end position="388"/>
    </location>
</feature>
<feature type="compositionally biased region" description="Gly residues" evidence="1">
    <location>
        <begin position="626"/>
        <end position="637"/>
    </location>
</feature>
<feature type="region of interest" description="Disordered" evidence="1">
    <location>
        <begin position="446"/>
        <end position="523"/>
    </location>
</feature>
<evidence type="ECO:0000256" key="1">
    <source>
        <dbReference type="SAM" id="MobiDB-lite"/>
    </source>
</evidence>
<feature type="region of interest" description="Disordered" evidence="1">
    <location>
        <begin position="626"/>
        <end position="648"/>
    </location>
</feature>
<feature type="compositionally biased region" description="Basic and acidic residues" evidence="1">
    <location>
        <begin position="17"/>
        <end position="27"/>
    </location>
</feature>
<feature type="compositionally biased region" description="Low complexity" evidence="1">
    <location>
        <begin position="446"/>
        <end position="470"/>
    </location>
</feature>
<organism evidence="2 3">
    <name type="scientific">Anthostomella pinea</name>
    <dbReference type="NCBI Taxonomy" id="933095"/>
    <lineage>
        <taxon>Eukaryota</taxon>
        <taxon>Fungi</taxon>
        <taxon>Dikarya</taxon>
        <taxon>Ascomycota</taxon>
        <taxon>Pezizomycotina</taxon>
        <taxon>Sordariomycetes</taxon>
        <taxon>Xylariomycetidae</taxon>
        <taxon>Xylariales</taxon>
        <taxon>Xylariaceae</taxon>
        <taxon>Anthostomella</taxon>
    </lineage>
</organism>
<dbReference type="EMBL" id="CAUWAG010000006">
    <property type="protein sequence ID" value="CAJ2504249.1"/>
    <property type="molecule type" value="Genomic_DNA"/>
</dbReference>
<feature type="region of interest" description="Disordered" evidence="1">
    <location>
        <begin position="1"/>
        <end position="58"/>
    </location>
</feature>
<accession>A0AAI8VG02</accession>
<keyword evidence="3" id="KW-1185">Reference proteome</keyword>
<protein>
    <submittedName>
        <fullName evidence="2">Uu.00g116430.m01.CDS01</fullName>
    </submittedName>
</protein>
<feature type="compositionally biased region" description="Low complexity" evidence="1">
    <location>
        <begin position="275"/>
        <end position="290"/>
    </location>
</feature>
<feature type="compositionally biased region" description="Pro residues" evidence="1">
    <location>
        <begin position="28"/>
        <end position="43"/>
    </location>
</feature>
<feature type="region of interest" description="Disordered" evidence="1">
    <location>
        <begin position="225"/>
        <end position="293"/>
    </location>
</feature>
<evidence type="ECO:0000313" key="2">
    <source>
        <dbReference type="EMBL" id="CAJ2504249.1"/>
    </source>
</evidence>
<dbReference type="Proteomes" id="UP001295740">
    <property type="component" value="Unassembled WGS sequence"/>
</dbReference>
<sequence>MDGQIMDPNHHRHHENHHYTSNDHDKPPPLQAPPPPEPEPESSPPSQAGSSTLPHYFPLEPVSGATLLGLEVARREGLARKGRLKMGCGEVDEAALMGGLERGGVVGVSAEEGDFGMLLGLQTIAHSLVFPAPPTTNSNENPSSDSKTTPPPRPRAAIITILPATTILPTLRDVIKAQVQIKLGPASPGVVDAEVRRCLELISLSRVFDIEGLWQVLGELEDQAQAADTAAVPDDGGEEEEIPTAAQRQLEDDEEEADEGAGNGGPPDEPEGYEPPESSLSSPPESSPEPTAAVLPPLRIGIGARPGSEVVLDSEDEDELSLVAPSSASPAPIPTPVPDSTAAPEPTTIPPPPPAPPSASPNPSTHPQPQSQPPLLPSAPPKSRFASDQPLPVPDIILITHFSSLLTALFTQREKPAAHTSLQLLASHLRYLARSAGPLVLLLNSTTSPLSSSSSSSTCTGSTGTHATPGSGPGGGGGGPGGGPVTPNHPHQNNQPQRPLEPTLRSIFNPAPLPNPGSGSATTYGAAAASLSRRNKPAFGVTFAQFLDVHLLCTRVPRARGDAERVFAPPPALRGGGVGVGVGVGAGGGVGVGQGAGQGEGLLGVRYVWVVEALLDEMGVWKGGAQGQGLGQGQGGKGNKEGKKTTDGEAKIPKRRMFREQRWGAVDVRNGVRVVDALEGWQEQHDARYQQQGPVRLAAGFGVRRV</sequence>
<name>A0AAI8VG02_9PEZI</name>
<reference evidence="2" key="1">
    <citation type="submission" date="2023-10" db="EMBL/GenBank/DDBJ databases">
        <authorList>
            <person name="Hackl T."/>
        </authorList>
    </citation>
    <scope>NUCLEOTIDE SEQUENCE</scope>
</reference>
<dbReference type="AlphaFoldDB" id="A0AAI8VG02"/>
<feature type="compositionally biased region" description="Low complexity" evidence="1">
    <location>
        <begin position="321"/>
        <end position="330"/>
    </location>
</feature>
<feature type="compositionally biased region" description="Pro residues" evidence="1">
    <location>
        <begin position="347"/>
        <end position="380"/>
    </location>
</feature>
<feature type="compositionally biased region" description="Gly residues" evidence="1">
    <location>
        <begin position="471"/>
        <end position="484"/>
    </location>
</feature>
<feature type="compositionally biased region" description="Polar residues" evidence="1">
    <location>
        <begin position="135"/>
        <end position="147"/>
    </location>
</feature>
<feature type="compositionally biased region" description="Basic and acidic residues" evidence="1">
    <location>
        <begin position="638"/>
        <end position="648"/>
    </location>
</feature>
<proteinExistence type="predicted"/>
<evidence type="ECO:0000313" key="3">
    <source>
        <dbReference type="Proteomes" id="UP001295740"/>
    </source>
</evidence>